<accession>A0ACC0MF85</accession>
<evidence type="ECO:0000313" key="2">
    <source>
        <dbReference type="Proteomes" id="UP001062846"/>
    </source>
</evidence>
<sequence length="285" mass="32051">MGFGDLFGRVIALFSALCHDLCQLRDFLDRVSAPIWLVCMESATDLVEYNYEGLASITAGFSKENFIGDTLFGKVFRGKIQQDLETQKVVVKIWVKTTSFASTPDRQKSRLDNEIKLLTNSDLKGHPNLVKLIGFFCETEHLGVVYELKPLDTLEKLILHVVGFMFTSGFVFLDDFTWVAQIKVALEFACLLECLHDQQLLHRSISAAHLMVDQALSPRLFDFAMLVGGGVGEIRSREHAFGSHGYVDPLISLTDMDRHLQALLPEICFFTHSPHDGVMCSEVKF</sequence>
<organism evidence="1 2">
    <name type="scientific">Rhododendron molle</name>
    <name type="common">Chinese azalea</name>
    <name type="synonym">Azalea mollis</name>
    <dbReference type="NCBI Taxonomy" id="49168"/>
    <lineage>
        <taxon>Eukaryota</taxon>
        <taxon>Viridiplantae</taxon>
        <taxon>Streptophyta</taxon>
        <taxon>Embryophyta</taxon>
        <taxon>Tracheophyta</taxon>
        <taxon>Spermatophyta</taxon>
        <taxon>Magnoliopsida</taxon>
        <taxon>eudicotyledons</taxon>
        <taxon>Gunneridae</taxon>
        <taxon>Pentapetalae</taxon>
        <taxon>asterids</taxon>
        <taxon>Ericales</taxon>
        <taxon>Ericaceae</taxon>
        <taxon>Ericoideae</taxon>
        <taxon>Rhodoreae</taxon>
        <taxon>Rhododendron</taxon>
    </lineage>
</organism>
<dbReference type="Proteomes" id="UP001062846">
    <property type="component" value="Chromosome 9"/>
</dbReference>
<dbReference type="EMBL" id="CM046396">
    <property type="protein sequence ID" value="KAI8539564.1"/>
    <property type="molecule type" value="Genomic_DNA"/>
</dbReference>
<name>A0ACC0MF85_RHOML</name>
<protein>
    <submittedName>
        <fullName evidence="1">Uncharacterized protein</fullName>
    </submittedName>
</protein>
<evidence type="ECO:0000313" key="1">
    <source>
        <dbReference type="EMBL" id="KAI8539564.1"/>
    </source>
</evidence>
<gene>
    <name evidence="1" type="ORF">RHMOL_Rhmol09G0192600</name>
</gene>
<comment type="caution">
    <text evidence="1">The sequence shown here is derived from an EMBL/GenBank/DDBJ whole genome shotgun (WGS) entry which is preliminary data.</text>
</comment>
<reference evidence="1" key="1">
    <citation type="submission" date="2022-02" db="EMBL/GenBank/DDBJ databases">
        <title>Plant Genome Project.</title>
        <authorList>
            <person name="Zhang R.-G."/>
        </authorList>
    </citation>
    <scope>NUCLEOTIDE SEQUENCE</scope>
    <source>
        <strain evidence="1">AT1</strain>
    </source>
</reference>
<keyword evidence="2" id="KW-1185">Reference proteome</keyword>
<proteinExistence type="predicted"/>